<protein>
    <submittedName>
        <fullName evidence="1">Uncharacterized protein</fullName>
    </submittedName>
</protein>
<gene>
    <name evidence="1" type="ORF">HCN44_000837</name>
</gene>
<comment type="caution">
    <text evidence="1">The sequence shown here is derived from an EMBL/GenBank/DDBJ whole genome shotgun (WGS) entry which is preliminary data.</text>
</comment>
<evidence type="ECO:0000313" key="1">
    <source>
        <dbReference type="EMBL" id="KAF7991032.1"/>
    </source>
</evidence>
<accession>A0A834XR63</accession>
<dbReference type="Proteomes" id="UP000639338">
    <property type="component" value="Unassembled WGS sequence"/>
</dbReference>
<name>A0A834XR63_APHGI</name>
<dbReference type="AlphaFoldDB" id="A0A834XR63"/>
<proteinExistence type="predicted"/>
<sequence>MVMETTTSAQSVGRETTSTTSINYSKSFVDNKPYITNVYYPPPLQQQRQQQVPSVIPTYKKIDNFQENIAVKKSQLRHNSVITNIQPIKLMPYAGMISGNSLQQSY</sequence>
<dbReference type="EMBL" id="JACMRX010000004">
    <property type="protein sequence ID" value="KAF7991032.1"/>
    <property type="molecule type" value="Genomic_DNA"/>
</dbReference>
<organism evidence="1 2">
    <name type="scientific">Aphidius gifuensis</name>
    <name type="common">Parasitoid wasp</name>
    <dbReference type="NCBI Taxonomy" id="684658"/>
    <lineage>
        <taxon>Eukaryota</taxon>
        <taxon>Metazoa</taxon>
        <taxon>Ecdysozoa</taxon>
        <taxon>Arthropoda</taxon>
        <taxon>Hexapoda</taxon>
        <taxon>Insecta</taxon>
        <taxon>Pterygota</taxon>
        <taxon>Neoptera</taxon>
        <taxon>Endopterygota</taxon>
        <taxon>Hymenoptera</taxon>
        <taxon>Apocrita</taxon>
        <taxon>Ichneumonoidea</taxon>
        <taxon>Braconidae</taxon>
        <taxon>Aphidiinae</taxon>
        <taxon>Aphidius</taxon>
    </lineage>
</organism>
<dbReference type="OrthoDB" id="9972865at2759"/>
<evidence type="ECO:0000313" key="2">
    <source>
        <dbReference type="Proteomes" id="UP000639338"/>
    </source>
</evidence>
<reference evidence="1 2" key="1">
    <citation type="submission" date="2020-08" db="EMBL/GenBank/DDBJ databases">
        <title>Aphidius gifuensis genome sequencing and assembly.</title>
        <authorList>
            <person name="Du Z."/>
        </authorList>
    </citation>
    <scope>NUCLEOTIDE SEQUENCE [LARGE SCALE GENOMIC DNA]</scope>
    <source>
        <strain evidence="1">YNYX2018</strain>
        <tissue evidence="1">Adults</tissue>
    </source>
</reference>
<keyword evidence="2" id="KW-1185">Reference proteome</keyword>